<dbReference type="InterPro" id="IPR036135">
    <property type="entry name" value="MoeA_linker/N_sf"/>
</dbReference>
<comment type="function">
    <text evidence="1 6">Catalyzes the insertion of molybdate into adenylated molybdopterin with the concomitant release of AMP.</text>
</comment>
<keyword evidence="6" id="KW-0500">Molybdenum</keyword>
<sequence length="401" mass="41541">MALVPVADALDRLLAGAAPLPGESVPLAEAMDRVLAEPIRALRTQPPFDASAMDGYAVHAADIGTLPARLSVIGTAPAGHGFTGTPAGGEAVRIFTGAPLPAGTDTVVIQEDTRDLGNGAIEVVEATAHGANVRKAGLDFAEGDLLLEKGRLLDPAALALAASANHPYLSVVRRPLVAVIATGDELRTPGSELAPGQIISSNAYGVAAVAHSVGARAIDLGIAADRKEDIAARVRQAVAAKADVLVTLGGASVGDLDLIHDVLTGEGMTLDFWKVAMRPGKPLMSGRLGAMRCIGLPGNPVASLVCSQLFLKPLLARLGGRRYRPDMREARLGAAMAANDRRQDYVRACVREEAGLLTATPLGLQDSSMLRRLADAEGLIVREPFAPAAEAGANCRVLMLR</sequence>
<comment type="catalytic activity">
    <reaction evidence="5">
        <text>adenylyl-molybdopterin + molybdate = Mo-molybdopterin + AMP + H(+)</text>
        <dbReference type="Rhea" id="RHEA:35047"/>
        <dbReference type="ChEBI" id="CHEBI:15378"/>
        <dbReference type="ChEBI" id="CHEBI:36264"/>
        <dbReference type="ChEBI" id="CHEBI:62727"/>
        <dbReference type="ChEBI" id="CHEBI:71302"/>
        <dbReference type="ChEBI" id="CHEBI:456215"/>
        <dbReference type="EC" id="2.10.1.1"/>
    </reaction>
</comment>
<dbReference type="Pfam" id="PF00994">
    <property type="entry name" value="MoCF_biosynth"/>
    <property type="match status" value="1"/>
</dbReference>
<evidence type="ECO:0000259" key="7">
    <source>
        <dbReference type="SMART" id="SM00852"/>
    </source>
</evidence>
<evidence type="ECO:0000256" key="2">
    <source>
        <dbReference type="ARBA" id="ARBA00005046"/>
    </source>
</evidence>
<dbReference type="Pfam" id="PF03453">
    <property type="entry name" value="MoeA_N"/>
    <property type="match status" value="1"/>
</dbReference>
<comment type="similarity">
    <text evidence="3 6">Belongs to the MoeA family.</text>
</comment>
<dbReference type="SUPFAM" id="SSF63882">
    <property type="entry name" value="MoeA N-terminal region -like"/>
    <property type="match status" value="1"/>
</dbReference>
<evidence type="ECO:0000256" key="6">
    <source>
        <dbReference type="RuleBase" id="RU365090"/>
    </source>
</evidence>
<evidence type="ECO:0000256" key="5">
    <source>
        <dbReference type="ARBA" id="ARBA00047317"/>
    </source>
</evidence>
<dbReference type="Gene3D" id="2.40.340.10">
    <property type="entry name" value="MoeA, C-terminal, domain IV"/>
    <property type="match status" value="1"/>
</dbReference>
<protein>
    <recommendedName>
        <fullName evidence="6">Molybdopterin molybdenumtransferase</fullName>
        <ecNumber evidence="6">2.10.1.1</ecNumber>
    </recommendedName>
</protein>
<dbReference type="Gene3D" id="2.170.190.11">
    <property type="entry name" value="Molybdopterin biosynthesis moea protein, domain 3"/>
    <property type="match status" value="1"/>
</dbReference>
<dbReference type="Proteomes" id="UP001595583">
    <property type="component" value="Unassembled WGS sequence"/>
</dbReference>
<keyword evidence="4 6" id="KW-0501">Molybdenum cofactor biosynthesis</keyword>
<dbReference type="InterPro" id="IPR036425">
    <property type="entry name" value="MoaB/Mog-like_dom_sf"/>
</dbReference>
<keyword evidence="9" id="KW-1185">Reference proteome</keyword>
<dbReference type="InterPro" id="IPR005110">
    <property type="entry name" value="MoeA_linker/N"/>
</dbReference>
<dbReference type="SUPFAM" id="SSF53218">
    <property type="entry name" value="Molybdenum cofactor biosynthesis proteins"/>
    <property type="match status" value="1"/>
</dbReference>
<dbReference type="SMART" id="SM00852">
    <property type="entry name" value="MoCF_biosynth"/>
    <property type="match status" value="1"/>
</dbReference>
<comment type="cofactor">
    <cofactor evidence="6">
        <name>Mg(2+)</name>
        <dbReference type="ChEBI" id="CHEBI:18420"/>
    </cofactor>
</comment>
<dbReference type="EC" id="2.10.1.1" evidence="6"/>
<keyword evidence="6" id="KW-0460">Magnesium</keyword>
<dbReference type="Gene3D" id="3.90.105.10">
    <property type="entry name" value="Molybdopterin biosynthesis moea protein, domain 2"/>
    <property type="match status" value="1"/>
</dbReference>
<evidence type="ECO:0000256" key="1">
    <source>
        <dbReference type="ARBA" id="ARBA00002901"/>
    </source>
</evidence>
<dbReference type="Gene3D" id="3.40.980.10">
    <property type="entry name" value="MoaB/Mog-like domain"/>
    <property type="match status" value="1"/>
</dbReference>
<evidence type="ECO:0000256" key="4">
    <source>
        <dbReference type="ARBA" id="ARBA00023150"/>
    </source>
</evidence>
<keyword evidence="6" id="KW-0479">Metal-binding</keyword>
<dbReference type="PANTHER" id="PTHR10192:SF5">
    <property type="entry name" value="GEPHYRIN"/>
    <property type="match status" value="1"/>
</dbReference>
<name>A0ABV7KDA7_9HYPH</name>
<dbReference type="EMBL" id="JBHRTK010000015">
    <property type="protein sequence ID" value="MFC3207766.1"/>
    <property type="molecule type" value="Genomic_DNA"/>
</dbReference>
<evidence type="ECO:0000313" key="9">
    <source>
        <dbReference type="Proteomes" id="UP001595583"/>
    </source>
</evidence>
<evidence type="ECO:0000256" key="3">
    <source>
        <dbReference type="ARBA" id="ARBA00010763"/>
    </source>
</evidence>
<dbReference type="PANTHER" id="PTHR10192">
    <property type="entry name" value="MOLYBDOPTERIN BIOSYNTHESIS PROTEIN"/>
    <property type="match status" value="1"/>
</dbReference>
<keyword evidence="6" id="KW-0808">Transferase</keyword>
<dbReference type="InterPro" id="IPR038987">
    <property type="entry name" value="MoeA-like"/>
</dbReference>
<reference evidence="9" key="1">
    <citation type="journal article" date="2019" name="Int. J. Syst. Evol. Microbiol.">
        <title>The Global Catalogue of Microorganisms (GCM) 10K type strain sequencing project: providing services to taxonomists for standard genome sequencing and annotation.</title>
        <authorList>
            <consortium name="The Broad Institute Genomics Platform"/>
            <consortium name="The Broad Institute Genome Sequencing Center for Infectious Disease"/>
            <person name="Wu L."/>
            <person name="Ma J."/>
        </authorList>
    </citation>
    <scope>NUCLEOTIDE SEQUENCE [LARGE SCALE GENOMIC DNA]</scope>
    <source>
        <strain evidence="9">KCTC 52165</strain>
    </source>
</reference>
<dbReference type="Pfam" id="PF03454">
    <property type="entry name" value="MoeA_C"/>
    <property type="match status" value="1"/>
</dbReference>
<organism evidence="8 9">
    <name type="scientific">Aquamicrobium soli</name>
    <dbReference type="NCBI Taxonomy" id="1811518"/>
    <lineage>
        <taxon>Bacteria</taxon>
        <taxon>Pseudomonadati</taxon>
        <taxon>Pseudomonadota</taxon>
        <taxon>Alphaproteobacteria</taxon>
        <taxon>Hyphomicrobiales</taxon>
        <taxon>Phyllobacteriaceae</taxon>
        <taxon>Aquamicrobium</taxon>
    </lineage>
</organism>
<dbReference type="InterPro" id="IPR001453">
    <property type="entry name" value="MoaB/Mog_dom"/>
</dbReference>
<dbReference type="InterPro" id="IPR036688">
    <property type="entry name" value="MoeA_C_domain_IV_sf"/>
</dbReference>
<proteinExistence type="inferred from homology"/>
<gene>
    <name evidence="8" type="primary">glp</name>
    <name evidence="8" type="ORF">ACFOHJ_16190</name>
</gene>
<dbReference type="RefSeq" id="WP_378222209.1">
    <property type="nucleotide sequence ID" value="NZ_JBHRTK010000015.1"/>
</dbReference>
<accession>A0ABV7KDA7</accession>
<evidence type="ECO:0000313" key="8">
    <source>
        <dbReference type="EMBL" id="MFC3207766.1"/>
    </source>
</evidence>
<feature type="domain" description="MoaB/Mog" evidence="7">
    <location>
        <begin position="178"/>
        <end position="317"/>
    </location>
</feature>
<dbReference type="CDD" id="cd00887">
    <property type="entry name" value="MoeA"/>
    <property type="match status" value="1"/>
</dbReference>
<comment type="pathway">
    <text evidence="2 6">Cofactor biosynthesis; molybdopterin biosynthesis.</text>
</comment>
<comment type="caution">
    <text evidence="8">The sequence shown here is derived from an EMBL/GenBank/DDBJ whole genome shotgun (WGS) entry which is preliminary data.</text>
</comment>
<dbReference type="InterPro" id="IPR005111">
    <property type="entry name" value="MoeA_C_domain_IV"/>
</dbReference>
<dbReference type="NCBIfam" id="NF045515">
    <property type="entry name" value="Glp_gephyrin"/>
    <property type="match status" value="1"/>
</dbReference>
<dbReference type="SUPFAM" id="SSF63867">
    <property type="entry name" value="MoeA C-terminal domain-like"/>
    <property type="match status" value="1"/>
</dbReference>